<dbReference type="OrthoDB" id="7353918at2"/>
<evidence type="ECO:0008006" key="3">
    <source>
        <dbReference type="Google" id="ProtNLM"/>
    </source>
</evidence>
<dbReference type="EMBL" id="MCRJ01000027">
    <property type="protein sequence ID" value="ODN71201.1"/>
    <property type="molecule type" value="Genomic_DNA"/>
</dbReference>
<dbReference type="Proteomes" id="UP000094622">
    <property type="component" value="Unassembled WGS sequence"/>
</dbReference>
<name>A0A1E3H6S2_9HYPH</name>
<keyword evidence="2" id="KW-1185">Reference proteome</keyword>
<reference evidence="1 2" key="1">
    <citation type="submission" date="2016-07" db="EMBL/GenBank/DDBJ databases">
        <title>Draft Genome Sequence of Methylobrevis pamukkalensis PK2.</title>
        <authorList>
            <person name="Vasilenko O.V."/>
            <person name="Doronina N.V."/>
            <person name="Shmareva M.N."/>
            <person name="Tarlachkov S.V."/>
            <person name="Mustakhimov I."/>
            <person name="Trotsenko Y.A."/>
        </authorList>
    </citation>
    <scope>NUCLEOTIDE SEQUENCE [LARGE SCALE GENOMIC DNA]</scope>
    <source>
        <strain evidence="1 2">PK2</strain>
    </source>
</reference>
<proteinExistence type="predicted"/>
<organism evidence="1 2">
    <name type="scientific">Methylobrevis pamukkalensis</name>
    <dbReference type="NCBI Taxonomy" id="1439726"/>
    <lineage>
        <taxon>Bacteria</taxon>
        <taxon>Pseudomonadati</taxon>
        <taxon>Pseudomonadota</taxon>
        <taxon>Alphaproteobacteria</taxon>
        <taxon>Hyphomicrobiales</taxon>
        <taxon>Pleomorphomonadaceae</taxon>
        <taxon>Methylobrevis</taxon>
    </lineage>
</organism>
<comment type="caution">
    <text evidence="1">The sequence shown here is derived from an EMBL/GenBank/DDBJ whole genome shotgun (WGS) entry which is preliminary data.</text>
</comment>
<dbReference type="Pfam" id="PF06252">
    <property type="entry name" value="GemA"/>
    <property type="match status" value="1"/>
</dbReference>
<protein>
    <recommendedName>
        <fullName evidence="3">Mu-like prophage protein gp16</fullName>
    </recommendedName>
</protein>
<evidence type="ECO:0000313" key="1">
    <source>
        <dbReference type="EMBL" id="ODN71201.1"/>
    </source>
</evidence>
<accession>A0A1E3H6S2</accession>
<dbReference type="AlphaFoldDB" id="A0A1E3H6S2"/>
<sequence>MTAPVMLRAIHAAARTAGLDEDGRHDLIGQITGGRTRSTRDLTPAEAKRVLDQLNSGPRRLLDGPYVPVCRALWISAYWLGVVDDRTDEALTAFVKRQTKIDHVTWVRDQHDATAVIQALKAMMAREAGVEWPKSDKSAEASKRAVIAAQLRLLGTHGGLPDTDDLDARIATLGRRVRKMRRVAR</sequence>
<dbReference type="RefSeq" id="WP_069306389.1">
    <property type="nucleotide sequence ID" value="NZ_MCRJ01000027.1"/>
</dbReference>
<evidence type="ECO:0000313" key="2">
    <source>
        <dbReference type="Proteomes" id="UP000094622"/>
    </source>
</evidence>
<gene>
    <name evidence="1" type="ORF">A6302_01490</name>
</gene>
<dbReference type="InterPro" id="IPR009363">
    <property type="entry name" value="Phage_Mu_Gp16"/>
</dbReference>